<accession>A0A0Q3HH78</accession>
<dbReference type="EMBL" id="CM000880">
    <property type="protein sequence ID" value="KQK22271.1"/>
    <property type="molecule type" value="Genomic_DNA"/>
</dbReference>
<dbReference type="RefSeq" id="XP_024313815.1">
    <property type="nucleotide sequence ID" value="XM_024458047.1"/>
</dbReference>
<reference evidence="2 3" key="1">
    <citation type="journal article" date="2010" name="Nature">
        <title>Genome sequencing and analysis of the model grass Brachypodium distachyon.</title>
        <authorList>
            <consortium name="International Brachypodium Initiative"/>
        </authorList>
    </citation>
    <scope>NUCLEOTIDE SEQUENCE [LARGE SCALE GENOMIC DNA]</scope>
    <source>
        <strain evidence="2 3">Bd21</strain>
    </source>
</reference>
<dbReference type="InterPro" id="IPR001810">
    <property type="entry name" value="F-box_dom"/>
</dbReference>
<dbReference type="AlphaFoldDB" id="A0A0Q3HH78"/>
<evidence type="ECO:0000313" key="3">
    <source>
        <dbReference type="EnsemblPlants" id="KQK22271"/>
    </source>
</evidence>
<dbReference type="SUPFAM" id="SSF81383">
    <property type="entry name" value="F-box domain"/>
    <property type="match status" value="1"/>
</dbReference>
<dbReference type="EnsemblPlants" id="KQK22271">
    <property type="protein sequence ID" value="KQK22271"/>
    <property type="gene ID" value="BRADI_1g66182v3"/>
</dbReference>
<name>A0A0Q3HH78_BRADI</name>
<proteinExistence type="predicted"/>
<dbReference type="PROSITE" id="PS50181">
    <property type="entry name" value="FBOX"/>
    <property type="match status" value="1"/>
</dbReference>
<organism evidence="2">
    <name type="scientific">Brachypodium distachyon</name>
    <name type="common">Purple false brome</name>
    <name type="synonym">Trachynia distachya</name>
    <dbReference type="NCBI Taxonomy" id="15368"/>
    <lineage>
        <taxon>Eukaryota</taxon>
        <taxon>Viridiplantae</taxon>
        <taxon>Streptophyta</taxon>
        <taxon>Embryophyta</taxon>
        <taxon>Tracheophyta</taxon>
        <taxon>Spermatophyta</taxon>
        <taxon>Magnoliopsida</taxon>
        <taxon>Liliopsida</taxon>
        <taxon>Poales</taxon>
        <taxon>Poaceae</taxon>
        <taxon>BOP clade</taxon>
        <taxon>Pooideae</taxon>
        <taxon>Stipodae</taxon>
        <taxon>Brachypodieae</taxon>
        <taxon>Brachypodium</taxon>
    </lineage>
</organism>
<dbReference type="OrthoDB" id="627403at2759"/>
<protein>
    <recommendedName>
        <fullName evidence="1">F-box domain-containing protein</fullName>
    </recommendedName>
</protein>
<evidence type="ECO:0000313" key="4">
    <source>
        <dbReference type="Proteomes" id="UP000008810"/>
    </source>
</evidence>
<dbReference type="PANTHER" id="PTHR34591:SF21">
    <property type="entry name" value="F-BOX DOMAIN CONTAINING PROTEIN, EXPRESSED"/>
    <property type="match status" value="1"/>
</dbReference>
<dbReference type="PANTHER" id="PTHR34591">
    <property type="entry name" value="OS03G0653100 PROTEIN-RELATED"/>
    <property type="match status" value="1"/>
</dbReference>
<reference evidence="2" key="2">
    <citation type="submission" date="2017-06" db="EMBL/GenBank/DDBJ databases">
        <title>WGS assembly of Brachypodium distachyon.</title>
        <authorList>
            <consortium name="The International Brachypodium Initiative"/>
            <person name="Lucas S."/>
            <person name="Harmon-Smith M."/>
            <person name="Lail K."/>
            <person name="Tice H."/>
            <person name="Grimwood J."/>
            <person name="Bruce D."/>
            <person name="Barry K."/>
            <person name="Shu S."/>
            <person name="Lindquist E."/>
            <person name="Wang M."/>
            <person name="Pitluck S."/>
            <person name="Vogel J.P."/>
            <person name="Garvin D.F."/>
            <person name="Mockler T.C."/>
            <person name="Schmutz J."/>
            <person name="Rokhsar D."/>
            <person name="Bevan M.W."/>
        </authorList>
    </citation>
    <scope>NUCLEOTIDE SEQUENCE</scope>
    <source>
        <strain evidence="2">Bd21</strain>
    </source>
</reference>
<dbReference type="KEGG" id="bdi:112270190"/>
<evidence type="ECO:0000313" key="2">
    <source>
        <dbReference type="EMBL" id="KQK22271.1"/>
    </source>
</evidence>
<dbReference type="Proteomes" id="UP000008810">
    <property type="component" value="Chromosome 1"/>
</dbReference>
<gene>
    <name evidence="3" type="primary">LOC112270190</name>
    <name evidence="2" type="ORF">BRADI_1g66182v3</name>
</gene>
<dbReference type="Gramene" id="KQK22271">
    <property type="protein sequence ID" value="KQK22271"/>
    <property type="gene ID" value="BRADI_1g66182v3"/>
</dbReference>
<dbReference type="Pfam" id="PF00646">
    <property type="entry name" value="F-box"/>
    <property type="match status" value="1"/>
</dbReference>
<feature type="domain" description="F-box" evidence="1">
    <location>
        <begin position="3"/>
        <end position="50"/>
    </location>
</feature>
<dbReference type="GeneID" id="112270190"/>
<sequence length="485" mass="56116">MDLKAEMALPDDALANVLRRLAPRCLAASRSVCKAWRSIVDARQLLLAHLLPHSLRGIFINYIDYRRPHLLARPPSKTYPAVDGNLEFLPYYTQGFNSILDHCNGLLLYGNGWMYCVVNPATRQWERLPRMDAHDYVPYLVFDPAVSCHYEVLLFHCEPEKPKKFDLIEFFSLLDDVSIVEGTVEDESQDEPVKRPPEQSIEDLHSLMEWPPWQWTIPVFSSITCQWQERSFVRQGEAVRSMTDVQLDTVQPTVLRGARWRYGLYWRGALYVHCRGAFVTRLSLSDGKYQVINTPVDVEESKQARPYLGKSERGVYFATIQDEYKLRFWNLNESSGHLDWVLKHNIQLDVSGLCAAMHFYHHENNGPRILEGDNDGGNNIALLEEDTEWNSDDDNIMNFNQGGFEDHYSCVSFLGFHPYKEVVFLELSFRGVAYHLNSSKVQYLGKLRPKDYYQAYTNGIYESFMYTPCMVGELSEIPPYNVCQD</sequence>
<reference evidence="3" key="3">
    <citation type="submission" date="2018-08" db="UniProtKB">
        <authorList>
            <consortium name="EnsemblPlants"/>
        </authorList>
    </citation>
    <scope>IDENTIFICATION</scope>
    <source>
        <strain evidence="3">cv. Bd21</strain>
    </source>
</reference>
<evidence type="ECO:0000259" key="1">
    <source>
        <dbReference type="PROSITE" id="PS50181"/>
    </source>
</evidence>
<dbReference type="Gene3D" id="1.20.1280.50">
    <property type="match status" value="1"/>
</dbReference>
<dbReference type="FunCoup" id="A0A0Q3HH78">
    <property type="interactions" value="70"/>
</dbReference>
<dbReference type="InterPro" id="IPR036047">
    <property type="entry name" value="F-box-like_dom_sf"/>
</dbReference>
<dbReference type="SMART" id="SM00256">
    <property type="entry name" value="FBOX"/>
    <property type="match status" value="1"/>
</dbReference>
<keyword evidence="4" id="KW-1185">Reference proteome</keyword>